<evidence type="ECO:0000313" key="3">
    <source>
        <dbReference type="Proteomes" id="UP001144280"/>
    </source>
</evidence>
<dbReference type="InterPro" id="IPR025248">
    <property type="entry name" value="DUF4007"/>
</dbReference>
<proteinExistence type="predicted"/>
<evidence type="ECO:0000313" key="2">
    <source>
        <dbReference type="EMBL" id="GLH95610.1"/>
    </source>
</evidence>
<keyword evidence="3" id="KW-1185">Reference proteome</keyword>
<evidence type="ECO:0000259" key="1">
    <source>
        <dbReference type="Pfam" id="PF13182"/>
    </source>
</evidence>
<dbReference type="Pfam" id="PF13182">
    <property type="entry name" value="DUF4007"/>
    <property type="match status" value="1"/>
</dbReference>
<gene>
    <name evidence="2" type="ORF">Pa4123_08820</name>
</gene>
<protein>
    <recommendedName>
        <fullName evidence="1">DUF4007 domain-containing protein</fullName>
    </recommendedName>
</protein>
<name>A0ABQ5QQM2_9ACTN</name>
<reference evidence="2" key="1">
    <citation type="submission" date="2022-12" db="EMBL/GenBank/DDBJ databases">
        <title>New Phytohabitans aurantiacus sp. RD004123 nov., an actinomycete isolated from soil.</title>
        <authorList>
            <person name="Triningsih D.W."/>
            <person name="Harunari E."/>
            <person name="Igarashi Y."/>
        </authorList>
    </citation>
    <scope>NUCLEOTIDE SEQUENCE</scope>
    <source>
        <strain evidence="2">RD004123</strain>
    </source>
</reference>
<organism evidence="2 3">
    <name type="scientific">Phytohabitans aurantiacus</name>
    <dbReference type="NCBI Taxonomy" id="3016789"/>
    <lineage>
        <taxon>Bacteria</taxon>
        <taxon>Bacillati</taxon>
        <taxon>Actinomycetota</taxon>
        <taxon>Actinomycetes</taxon>
        <taxon>Micromonosporales</taxon>
        <taxon>Micromonosporaceae</taxon>
    </lineage>
</organism>
<dbReference type="Proteomes" id="UP001144280">
    <property type="component" value="Unassembled WGS sequence"/>
</dbReference>
<sequence>MLETKLKDVAEPSFSRHETFHPRFGWLLKAYTALTNPDIGNDVFLRDNATVTLGVGKNMVNAIRFWSYAFKLTVEYPKDPTSRANVASPTWEAHWLLDENGADPYLEDTASLWLLHWWLLAKPCYTPTWWVAFHAQSTSRFKTADLTETTLRHVRLAGWEPPVEASVAKDADCLTKMYGRRDEQPAKGSRMGFEDMLDSTFRELGLLEPITFGRANSVDSWKFTSNARTSLPPALVTYACLDYAARSGAQQGGSIAVARLANEPGGPGKAFRLREPEIVNALQDTAGAHPQLELIEGIGQRSLGFNAHPKDLAWDVLDNYYGGVRARDGFPDRETWYRMQPPGMLREMRRRGRTDLLDQPTIDQLAGALL</sequence>
<accession>A0ABQ5QQM2</accession>
<dbReference type="EMBL" id="BSDI01000003">
    <property type="protein sequence ID" value="GLH95610.1"/>
    <property type="molecule type" value="Genomic_DNA"/>
</dbReference>
<dbReference type="RefSeq" id="WP_281892630.1">
    <property type="nucleotide sequence ID" value="NZ_BSDI01000003.1"/>
</dbReference>
<feature type="domain" description="DUF4007" evidence="1">
    <location>
        <begin position="14"/>
        <end position="321"/>
    </location>
</feature>
<comment type="caution">
    <text evidence="2">The sequence shown here is derived from an EMBL/GenBank/DDBJ whole genome shotgun (WGS) entry which is preliminary data.</text>
</comment>